<dbReference type="PANTHER" id="PTHR37951">
    <property type="entry name" value="CYTOPLASMIC PROTEIN-RELATED"/>
    <property type="match status" value="1"/>
</dbReference>
<evidence type="ECO:0000313" key="2">
    <source>
        <dbReference type="EMBL" id="NRQ42459.1"/>
    </source>
</evidence>
<dbReference type="RefSeq" id="WP_173500702.1">
    <property type="nucleotide sequence ID" value="NZ_JABSOD010000006.1"/>
</dbReference>
<gene>
    <name evidence="2" type="primary">tssA</name>
    <name evidence="2" type="ORF">HRH59_07720</name>
</gene>
<name>A0A7Y5AQY5_9GAMM</name>
<accession>A0A7Y5AQY5</accession>
<dbReference type="Proteomes" id="UP000523161">
    <property type="component" value="Unassembled WGS sequence"/>
</dbReference>
<dbReference type="EMBL" id="JABSOD010000006">
    <property type="protein sequence ID" value="NRQ42459.1"/>
    <property type="molecule type" value="Genomic_DNA"/>
</dbReference>
<sequence length="364" mass="40813">MEYSELIDFELLIEAVDQANPAGIDPRTDISPTSQYYQFKDSRGQARANERALLAEEEDFLALASDWRPLAEKLPNVLCTEVKDLEYSAWLIEALCRTHGFTGLAVGFKTTRLLIENFWQHLYPLPDEDGMEVRIAPLIGLNGYEGDGALITPILSIPLTEVTAFGQYACWQFERASDISRKDEKRQKQKADAGIASLEQIKDAVAESSPPFYQQLKQQIEQAIAEFSLLSQAMDNAMNGEPQPTSAISKTLQKCLDAVNYLAADKLAQMANLVSDHSAEPADGQQLQTDPVQQQVQSREQVLNSLKQAAEFFRKTEPHSPISYALEQVVHWSGLTLPELLQELIDDNNSRNHYFRLAGIPQQK</sequence>
<dbReference type="InterPro" id="IPR017740">
    <property type="entry name" value="TssA-like"/>
</dbReference>
<dbReference type="InterPro" id="IPR010657">
    <property type="entry name" value="ImpA_N"/>
</dbReference>
<protein>
    <submittedName>
        <fullName evidence="2">Type VI secretion system protein TssA</fullName>
    </submittedName>
</protein>
<evidence type="ECO:0000259" key="1">
    <source>
        <dbReference type="Pfam" id="PF06812"/>
    </source>
</evidence>
<dbReference type="AlphaFoldDB" id="A0A7Y5AQY5"/>
<dbReference type="NCBIfam" id="TIGR03363">
    <property type="entry name" value="VI_chp_8"/>
    <property type="match status" value="1"/>
</dbReference>
<keyword evidence="3" id="KW-1185">Reference proteome</keyword>
<organism evidence="2 3">
    <name type="scientific">Rheinheimera lutimaris</name>
    <dbReference type="NCBI Taxonomy" id="2740584"/>
    <lineage>
        <taxon>Bacteria</taxon>
        <taxon>Pseudomonadati</taxon>
        <taxon>Pseudomonadota</taxon>
        <taxon>Gammaproteobacteria</taxon>
        <taxon>Chromatiales</taxon>
        <taxon>Chromatiaceae</taxon>
        <taxon>Rheinheimera</taxon>
    </lineage>
</organism>
<feature type="domain" description="ImpA N-terminal" evidence="1">
    <location>
        <begin position="14"/>
        <end position="142"/>
    </location>
</feature>
<evidence type="ECO:0000313" key="3">
    <source>
        <dbReference type="Proteomes" id="UP000523161"/>
    </source>
</evidence>
<proteinExistence type="predicted"/>
<dbReference type="PANTHER" id="PTHR37951:SF1">
    <property type="entry name" value="TYPE VI SECRETION SYSTEM COMPONENT TSSA1"/>
    <property type="match status" value="1"/>
</dbReference>
<reference evidence="2 3" key="1">
    <citation type="submission" date="2020-06" db="EMBL/GenBank/DDBJ databases">
        <title>Rheinheimera sp. nov., a marine bacterium isolated from coastal.</title>
        <authorList>
            <person name="Yu Q."/>
            <person name="Qi Y."/>
            <person name="Pu J."/>
        </authorList>
    </citation>
    <scope>NUCLEOTIDE SEQUENCE [LARGE SCALE GENOMIC DNA]</scope>
    <source>
        <strain evidence="2 3">YQF-2</strain>
    </source>
</reference>
<comment type="caution">
    <text evidence="2">The sequence shown here is derived from an EMBL/GenBank/DDBJ whole genome shotgun (WGS) entry which is preliminary data.</text>
</comment>
<dbReference type="Pfam" id="PF06812">
    <property type="entry name" value="ImpA_N"/>
    <property type="match status" value="1"/>
</dbReference>